<dbReference type="Pfam" id="PF02517">
    <property type="entry name" value="Rce1-like"/>
    <property type="match status" value="1"/>
</dbReference>
<keyword evidence="3" id="KW-0482">Metalloprotease</keyword>
<name>A0A850NJ97_9FLAO</name>
<reference evidence="3 4" key="1">
    <citation type="submission" date="2020-01" db="EMBL/GenBank/DDBJ databases">
        <title>Draft Genome Analysis of Muricauda sp. HICW Isolated from coastal seawater of PR China.</title>
        <authorList>
            <person name="Chen M.-X."/>
        </authorList>
    </citation>
    <scope>NUCLEOTIDE SEQUENCE [LARGE SCALE GENOMIC DNA]</scope>
    <source>
        <strain evidence="3 4">HICW</strain>
    </source>
</reference>
<organism evidence="3 4">
    <name type="scientific">Flagellimonas chongwuensis</name>
    <dbReference type="NCBI Taxonomy" id="2697365"/>
    <lineage>
        <taxon>Bacteria</taxon>
        <taxon>Pseudomonadati</taxon>
        <taxon>Bacteroidota</taxon>
        <taxon>Flavobacteriia</taxon>
        <taxon>Flavobacteriales</taxon>
        <taxon>Flavobacteriaceae</taxon>
        <taxon>Flagellimonas</taxon>
    </lineage>
</organism>
<feature type="transmembrane region" description="Helical" evidence="1">
    <location>
        <begin position="21"/>
        <end position="42"/>
    </location>
</feature>
<comment type="caution">
    <text evidence="3">The sequence shown here is derived from an EMBL/GenBank/DDBJ whole genome shotgun (WGS) entry which is preliminary data.</text>
</comment>
<keyword evidence="1" id="KW-0472">Membrane</keyword>
<dbReference type="AlphaFoldDB" id="A0A850NJ97"/>
<protein>
    <submittedName>
        <fullName evidence="3">CPBP family intramembrane metalloprotease</fullName>
    </submittedName>
</protein>
<dbReference type="RefSeq" id="WP_176621319.1">
    <property type="nucleotide sequence ID" value="NZ_WYET01000012.1"/>
</dbReference>
<feature type="transmembrane region" description="Helical" evidence="1">
    <location>
        <begin position="199"/>
        <end position="216"/>
    </location>
</feature>
<dbReference type="Proteomes" id="UP000558089">
    <property type="component" value="Unassembled WGS sequence"/>
</dbReference>
<dbReference type="EMBL" id="WYET01000012">
    <property type="protein sequence ID" value="NVN19829.1"/>
    <property type="molecule type" value="Genomic_DNA"/>
</dbReference>
<evidence type="ECO:0000259" key="2">
    <source>
        <dbReference type="Pfam" id="PF02517"/>
    </source>
</evidence>
<feature type="transmembrane region" description="Helical" evidence="1">
    <location>
        <begin position="54"/>
        <end position="73"/>
    </location>
</feature>
<proteinExistence type="predicted"/>
<gene>
    <name evidence="3" type="ORF">GUA46_15925</name>
</gene>
<keyword evidence="1" id="KW-1133">Transmembrane helix</keyword>
<keyword evidence="1" id="KW-0812">Transmembrane</keyword>
<feature type="transmembrane region" description="Helical" evidence="1">
    <location>
        <begin position="176"/>
        <end position="193"/>
    </location>
</feature>
<keyword evidence="3" id="KW-0645">Protease</keyword>
<evidence type="ECO:0000256" key="1">
    <source>
        <dbReference type="SAM" id="Phobius"/>
    </source>
</evidence>
<dbReference type="GO" id="GO:0080120">
    <property type="term" value="P:CAAX-box protein maturation"/>
    <property type="evidence" value="ECO:0007669"/>
    <property type="project" value="UniProtKB-ARBA"/>
</dbReference>
<feature type="transmembrane region" description="Helical" evidence="1">
    <location>
        <begin position="94"/>
        <end position="113"/>
    </location>
</feature>
<evidence type="ECO:0000313" key="3">
    <source>
        <dbReference type="EMBL" id="NVN19829.1"/>
    </source>
</evidence>
<keyword evidence="4" id="KW-1185">Reference proteome</keyword>
<dbReference type="InterPro" id="IPR003675">
    <property type="entry name" value="Rce1/LyrA-like_dom"/>
</dbReference>
<accession>A0A850NJ97</accession>
<dbReference type="GO" id="GO:0004175">
    <property type="term" value="F:endopeptidase activity"/>
    <property type="evidence" value="ECO:0007669"/>
    <property type="project" value="UniProtKB-ARBA"/>
</dbReference>
<feature type="domain" description="CAAX prenyl protease 2/Lysostaphin resistance protein A-like" evidence="2">
    <location>
        <begin position="138"/>
        <end position="231"/>
    </location>
</feature>
<dbReference type="GO" id="GO:0008237">
    <property type="term" value="F:metallopeptidase activity"/>
    <property type="evidence" value="ECO:0007669"/>
    <property type="project" value="UniProtKB-KW"/>
</dbReference>
<feature type="transmembrane region" description="Helical" evidence="1">
    <location>
        <begin position="133"/>
        <end position="156"/>
    </location>
</feature>
<keyword evidence="3" id="KW-0378">Hydrolase</keyword>
<evidence type="ECO:0000313" key="4">
    <source>
        <dbReference type="Proteomes" id="UP000558089"/>
    </source>
</evidence>
<sequence length="243" mass="27228">MRELDGQAHRDEVGKTKKVMVFIVTIILGYLLFIIPDVFFGVTKLNGGKIGVNLLFIGLFQFITVTALLYFSLKILKKKFRDIGLRFDNLGKDILLGIFFGGLWSILQFVLIIPNTGGTNRPDIKGMLEMYDGTLVGTLSFMALGVIGGGITEELFNRGYFINVLKETFKNPKTGLWFSAVLSILLFALGHLPSNTLDWFDILVPTILYTILFIWTKRLTASIVAHGVYNASAIILTYSIYFH</sequence>
<feature type="transmembrane region" description="Helical" evidence="1">
    <location>
        <begin position="223"/>
        <end position="241"/>
    </location>
</feature>
<dbReference type="GO" id="GO:0006508">
    <property type="term" value="P:proteolysis"/>
    <property type="evidence" value="ECO:0007669"/>
    <property type="project" value="UniProtKB-KW"/>
</dbReference>